<dbReference type="Pfam" id="PF01336">
    <property type="entry name" value="tRNA_anti-codon"/>
    <property type="match status" value="1"/>
</dbReference>
<dbReference type="GO" id="GO:0005524">
    <property type="term" value="F:ATP binding"/>
    <property type="evidence" value="ECO:0007669"/>
    <property type="project" value="UniProtKB-UniRule"/>
</dbReference>
<feature type="binding site" evidence="10">
    <location>
        <position position="362"/>
    </location>
    <ligand>
        <name>ATP</name>
        <dbReference type="ChEBI" id="CHEBI:30616"/>
    </ligand>
</feature>
<dbReference type="NCBIfam" id="TIGR00458">
    <property type="entry name" value="aspS_nondisc"/>
    <property type="match status" value="1"/>
</dbReference>
<feature type="binding site" evidence="10">
    <location>
        <position position="369"/>
    </location>
    <ligand>
        <name>L-aspartate</name>
        <dbReference type="ChEBI" id="CHEBI:29991"/>
    </ligand>
</feature>
<dbReference type="EC" id="6.1.1.23" evidence="10"/>
<evidence type="ECO:0000259" key="12">
    <source>
        <dbReference type="PROSITE" id="PS50862"/>
    </source>
</evidence>
<evidence type="ECO:0000256" key="7">
    <source>
        <dbReference type="ARBA" id="ARBA00022842"/>
    </source>
</evidence>
<comment type="cofactor">
    <cofactor evidence="10">
        <name>Mg(2+)</name>
        <dbReference type="ChEBI" id="CHEBI:18420"/>
    </cofactor>
    <text evidence="10">Binds 3 Mg(2+) cations per subunit. The strongest magnesium site (Mg1) is bound to the beta- and gamma-phosphates of ATP and four water molecules complete its coordination sphere.</text>
</comment>
<evidence type="ECO:0000256" key="3">
    <source>
        <dbReference type="ARBA" id="ARBA00022490"/>
    </source>
</evidence>
<evidence type="ECO:0000256" key="6">
    <source>
        <dbReference type="ARBA" id="ARBA00022840"/>
    </source>
</evidence>
<dbReference type="InterPro" id="IPR004365">
    <property type="entry name" value="NA-bd_OB_tRNA"/>
</dbReference>
<dbReference type="InterPro" id="IPR012340">
    <property type="entry name" value="NA-bd_OB-fold"/>
</dbReference>
<dbReference type="AlphaFoldDB" id="A0A133U3Y7"/>
<comment type="caution">
    <text evidence="10">Lacks conserved residue(s) required for the propagation of feature annotation.</text>
</comment>
<dbReference type="GO" id="GO:0000287">
    <property type="term" value="F:magnesium ion binding"/>
    <property type="evidence" value="ECO:0007669"/>
    <property type="project" value="UniProtKB-UniRule"/>
</dbReference>
<keyword evidence="9 10" id="KW-0030">Aminoacyl-tRNA synthetase</keyword>
<dbReference type="InterPro" id="IPR006195">
    <property type="entry name" value="aa-tRNA-synth_II"/>
</dbReference>
<dbReference type="EMBL" id="LHXJ01000114">
    <property type="protein sequence ID" value="KXA88886.1"/>
    <property type="molecule type" value="Genomic_DNA"/>
</dbReference>
<comment type="caution">
    <text evidence="13">The sequence shown here is derived from an EMBL/GenBank/DDBJ whole genome shotgun (WGS) entry which is preliminary data.</text>
</comment>
<dbReference type="InterPro" id="IPR045864">
    <property type="entry name" value="aa-tRNA-synth_II/BPL/LPL"/>
</dbReference>
<dbReference type="GO" id="GO:0005829">
    <property type="term" value="C:cytosol"/>
    <property type="evidence" value="ECO:0007669"/>
    <property type="project" value="TreeGrafter"/>
</dbReference>
<dbReference type="InterPro" id="IPR002312">
    <property type="entry name" value="Asp/Asn-tRNA-synth_IIb"/>
</dbReference>
<dbReference type="Gene3D" id="3.30.930.10">
    <property type="entry name" value="Bira Bifunctional Protein, Domain 2"/>
    <property type="match status" value="1"/>
</dbReference>
<comment type="subcellular location">
    <subcellularLocation>
        <location evidence="1 10">Cytoplasm</location>
    </subcellularLocation>
</comment>
<dbReference type="CDD" id="cd00776">
    <property type="entry name" value="AsxRS_core"/>
    <property type="match status" value="1"/>
</dbReference>
<feature type="binding site" evidence="10">
    <location>
        <position position="365"/>
    </location>
    <ligand>
        <name>L-aspartate</name>
        <dbReference type="ChEBI" id="CHEBI:29991"/>
    </ligand>
</feature>
<dbReference type="SUPFAM" id="SSF50249">
    <property type="entry name" value="Nucleic acid-binding proteins"/>
    <property type="match status" value="1"/>
</dbReference>
<feature type="region of interest" description="Aspartate" evidence="10">
    <location>
        <begin position="200"/>
        <end position="203"/>
    </location>
</feature>
<comment type="subunit">
    <text evidence="10">Homodimer.</text>
</comment>
<dbReference type="InterPro" id="IPR004364">
    <property type="entry name" value="Aa-tRNA-synt_II"/>
</dbReference>
<proteinExistence type="inferred from homology"/>
<evidence type="ECO:0000256" key="4">
    <source>
        <dbReference type="ARBA" id="ARBA00022598"/>
    </source>
</evidence>
<comment type="function">
    <text evidence="10">Aspartyl-tRNA synthetase with relaxed tRNA specificity since it is able to aspartylate not only its cognate tRNA(Asp) but also tRNA(Asn). Reaction proceeds in two steps: L-aspartate is first activated by ATP to form Asp-AMP and then transferred to the acceptor end of tRNA(Asp/Asn).</text>
</comment>
<feature type="compositionally biased region" description="Basic and acidic residues" evidence="11">
    <location>
        <begin position="7"/>
        <end position="22"/>
    </location>
</feature>
<dbReference type="Proteomes" id="UP000070163">
    <property type="component" value="Unassembled WGS sequence"/>
</dbReference>
<protein>
    <recommendedName>
        <fullName evidence="10">Aspartate--tRNA(Asp/Asn) ligase</fullName>
        <ecNumber evidence="10">6.1.1.23</ecNumber>
    </recommendedName>
    <alternativeName>
        <fullName evidence="10">Aspartyl-tRNA synthetase</fullName>
        <shortName evidence="10">AspRS</shortName>
    </alternativeName>
    <alternativeName>
        <fullName evidence="10">Non-discriminating aspartyl-tRNA synthetase</fullName>
        <shortName evidence="10">ND-AspRS</shortName>
    </alternativeName>
</protein>
<evidence type="ECO:0000313" key="13">
    <source>
        <dbReference type="EMBL" id="KXA88886.1"/>
    </source>
</evidence>
<feature type="binding site" evidence="10">
    <location>
        <position position="178"/>
    </location>
    <ligand>
        <name>L-aspartate</name>
        <dbReference type="ChEBI" id="CHEBI:29991"/>
    </ligand>
</feature>
<evidence type="ECO:0000256" key="9">
    <source>
        <dbReference type="ARBA" id="ARBA00023146"/>
    </source>
</evidence>
<keyword evidence="4 10" id="KW-0436">Ligase</keyword>
<feature type="binding site" evidence="10">
    <location>
        <begin position="410"/>
        <end position="413"/>
    </location>
    <ligand>
        <name>ATP</name>
        <dbReference type="ChEBI" id="CHEBI:30616"/>
    </ligand>
</feature>
<accession>A0A133U3Y7</accession>
<keyword evidence="14" id="KW-1185">Reference proteome</keyword>
<evidence type="ECO:0000256" key="5">
    <source>
        <dbReference type="ARBA" id="ARBA00022741"/>
    </source>
</evidence>
<feature type="binding site" evidence="10">
    <location>
        <position position="362"/>
    </location>
    <ligand>
        <name>Mg(2+)</name>
        <dbReference type="ChEBI" id="CHEBI:18420"/>
        <label>3</label>
    </ligand>
</feature>
<organism evidence="13 14">
    <name type="scientific">candidate division MSBL1 archaeon SCGC-AAA259A05</name>
    <dbReference type="NCBI Taxonomy" id="1698259"/>
    <lineage>
        <taxon>Archaea</taxon>
        <taxon>Methanobacteriati</taxon>
        <taxon>Methanobacteriota</taxon>
        <taxon>candidate division MSBL1</taxon>
    </lineage>
</organism>
<evidence type="ECO:0000256" key="8">
    <source>
        <dbReference type="ARBA" id="ARBA00022917"/>
    </source>
</evidence>
<dbReference type="InterPro" id="IPR004523">
    <property type="entry name" value="Asp-tRNA_synthase_2"/>
</dbReference>
<evidence type="ECO:0000256" key="11">
    <source>
        <dbReference type="SAM" id="MobiDB-lite"/>
    </source>
</evidence>
<sequence>MAGENLENWRKTHSTGEIRPESGGEETIVMGWVENIRDLGGIKFFNLQDREGKIQITAPEKEVKKEILDKIDSLSKQSSVAVKGKITEADQAPGGVEIIPTQIRELNPAETPLPLDPTGQTKADLDTRLDARLLDLRRPKPAAIFKIKHTILRTIRESLILKGFLEVNTPKIVKSATETGATLFPISYFEKEAFLSQSPQLYKEILTGCFDKVFEIGPIFRAEEHDTRYHLNEVTSADIEMAFVKKEDVMEILEEVVIEVFERVKEENKGELKALEHDIEVPKKPLPRVTYGEAIDKLQEAEVEIDWGEDFSIPEQRELSEIMEGPYFVVDWPTEMKPFYIKPEEENPEISHAFDLLCEEIELASGGTRIHEKELLEKRIKESGLSPRQFKYHLKNFDWGIPPHAGFGLGVERLMMALTGAENVRECMLFPRDRRRLTP</sequence>
<dbReference type="GO" id="GO:0003723">
    <property type="term" value="F:RNA binding"/>
    <property type="evidence" value="ECO:0007669"/>
    <property type="project" value="TreeGrafter"/>
</dbReference>
<dbReference type="HAMAP" id="MF_02075">
    <property type="entry name" value="Asp_tRNA_synth_type2"/>
    <property type="match status" value="1"/>
</dbReference>
<evidence type="ECO:0000256" key="1">
    <source>
        <dbReference type="ARBA" id="ARBA00004496"/>
    </source>
</evidence>
<dbReference type="PANTHER" id="PTHR43450:SF1">
    <property type="entry name" value="ASPARTATE--TRNA LIGASE, CYTOPLASMIC"/>
    <property type="match status" value="1"/>
</dbReference>
<evidence type="ECO:0000256" key="2">
    <source>
        <dbReference type="ARBA" id="ARBA00005312"/>
    </source>
</evidence>
<dbReference type="PROSITE" id="PS50862">
    <property type="entry name" value="AA_TRNA_LIGASE_II"/>
    <property type="match status" value="1"/>
</dbReference>
<keyword evidence="7 10" id="KW-0460">Magnesium</keyword>
<dbReference type="PATRIC" id="fig|1698259.3.peg.205"/>
<dbReference type="PRINTS" id="PR01042">
    <property type="entry name" value="TRNASYNTHASP"/>
</dbReference>
<dbReference type="Pfam" id="PF00152">
    <property type="entry name" value="tRNA-synt_2"/>
    <property type="match status" value="1"/>
</dbReference>
<dbReference type="Gene3D" id="2.40.50.140">
    <property type="entry name" value="Nucleic acid-binding proteins"/>
    <property type="match status" value="1"/>
</dbReference>
<name>A0A133U3Y7_9EURY</name>
<dbReference type="NCBIfam" id="NF003483">
    <property type="entry name" value="PRK05159.1"/>
    <property type="match status" value="1"/>
</dbReference>
<keyword evidence="10" id="KW-0479">Metal-binding</keyword>
<evidence type="ECO:0000313" key="14">
    <source>
        <dbReference type="Proteomes" id="UP000070163"/>
    </source>
</evidence>
<comment type="catalytic activity">
    <reaction evidence="10">
        <text>tRNA(Asx) + L-aspartate + ATP = L-aspartyl-tRNA(Asx) + AMP + diphosphate</text>
        <dbReference type="Rhea" id="RHEA:18349"/>
        <dbReference type="Rhea" id="RHEA-COMP:9710"/>
        <dbReference type="Rhea" id="RHEA-COMP:9711"/>
        <dbReference type="ChEBI" id="CHEBI:29991"/>
        <dbReference type="ChEBI" id="CHEBI:30616"/>
        <dbReference type="ChEBI" id="CHEBI:33019"/>
        <dbReference type="ChEBI" id="CHEBI:78442"/>
        <dbReference type="ChEBI" id="CHEBI:78516"/>
        <dbReference type="ChEBI" id="CHEBI:456215"/>
        <dbReference type="EC" id="6.1.1.23"/>
    </reaction>
</comment>
<feature type="binding site" evidence="10">
    <location>
        <position position="365"/>
    </location>
    <ligand>
        <name>Mg(2+)</name>
        <dbReference type="ChEBI" id="CHEBI:18420"/>
        <label>2</label>
    </ligand>
</feature>
<dbReference type="GO" id="GO:0050560">
    <property type="term" value="F:aspartate-tRNA(Asn) ligase activity"/>
    <property type="evidence" value="ECO:0007669"/>
    <property type="project" value="UniProtKB-EC"/>
</dbReference>
<keyword evidence="6 10" id="KW-0067">ATP-binding</keyword>
<feature type="site" description="Important for tRNA non-discrimination" evidence="10">
    <location>
        <position position="93"/>
    </location>
</feature>
<feature type="region of interest" description="Disordered" evidence="11">
    <location>
        <begin position="1"/>
        <end position="23"/>
    </location>
</feature>
<dbReference type="SUPFAM" id="SSF55681">
    <property type="entry name" value="Class II aaRS and biotin synthetases"/>
    <property type="match status" value="1"/>
</dbReference>
<keyword evidence="5 10" id="KW-0547">Nucleotide-binding</keyword>
<feature type="binding site" evidence="10">
    <location>
        <position position="221"/>
    </location>
    <ligand>
        <name>L-aspartate</name>
        <dbReference type="ChEBI" id="CHEBI:29991"/>
    </ligand>
</feature>
<gene>
    <name evidence="13" type="primary">aspC</name>
    <name evidence="10" type="synonym">aspS</name>
    <name evidence="13" type="ORF">AKJ57_06175</name>
</gene>
<feature type="domain" description="Aminoacyl-transfer RNA synthetases class-II family profile" evidence="12">
    <location>
        <begin position="145"/>
        <end position="439"/>
    </location>
</feature>
<dbReference type="GO" id="GO:0017101">
    <property type="term" value="C:aminoacyl-tRNA synthetase multienzyme complex"/>
    <property type="evidence" value="ECO:0007669"/>
    <property type="project" value="TreeGrafter"/>
</dbReference>
<reference evidence="13 14" key="1">
    <citation type="journal article" date="2016" name="Sci. Rep.">
        <title>Metabolic traits of an uncultured archaeal lineage -MSBL1- from brine pools of the Red Sea.</title>
        <authorList>
            <person name="Mwirichia R."/>
            <person name="Alam I."/>
            <person name="Rashid M."/>
            <person name="Vinu M."/>
            <person name="Ba-Alawi W."/>
            <person name="Anthony Kamau A."/>
            <person name="Kamanda Ngugi D."/>
            <person name="Goker M."/>
            <person name="Klenk H.P."/>
            <person name="Bajic V."/>
            <person name="Stingl U."/>
        </authorList>
    </citation>
    <scope>NUCLEOTIDE SEQUENCE [LARGE SCALE GENOMIC DNA]</scope>
    <source>
        <strain evidence="13">SCGC-AAA259A05</strain>
    </source>
</reference>
<keyword evidence="8 10" id="KW-0648">Protein biosynthesis</keyword>
<comment type="similarity">
    <text evidence="2 10">Belongs to the class-II aminoacyl-tRNA synthetase family. Type 2 subfamily.</text>
</comment>
<dbReference type="PANTHER" id="PTHR43450">
    <property type="entry name" value="ASPARTYL-TRNA SYNTHETASE"/>
    <property type="match status" value="1"/>
</dbReference>
<feature type="binding site" evidence="10">
    <location>
        <position position="362"/>
    </location>
    <ligand>
        <name>Mg(2+)</name>
        <dbReference type="ChEBI" id="CHEBI:18420"/>
        <label>2</label>
    </ligand>
</feature>
<evidence type="ECO:0000256" key="10">
    <source>
        <dbReference type="HAMAP-Rule" id="MF_02075"/>
    </source>
</evidence>
<dbReference type="GO" id="GO:0006422">
    <property type="term" value="P:aspartyl-tRNA aminoacylation"/>
    <property type="evidence" value="ECO:0007669"/>
    <property type="project" value="UniProtKB-UniRule"/>
</dbReference>
<keyword evidence="3 10" id="KW-0963">Cytoplasm</keyword>
<dbReference type="GO" id="GO:0004815">
    <property type="term" value="F:aspartate-tRNA ligase activity"/>
    <property type="evidence" value="ECO:0007669"/>
    <property type="project" value="UniProtKB-UniRule"/>
</dbReference>
<dbReference type="FunFam" id="3.30.930.10:FF:000038">
    <property type="entry name" value="Aspartate--tRNA ligase"/>
    <property type="match status" value="1"/>
</dbReference>
<feature type="binding site" evidence="10">
    <location>
        <begin position="221"/>
        <end position="223"/>
    </location>
    <ligand>
        <name>ATP</name>
        <dbReference type="ChEBI" id="CHEBI:30616"/>
    </ligand>
</feature>